<dbReference type="PANTHER" id="PTHR45527:SF1">
    <property type="entry name" value="FATTY ACID SYNTHASE"/>
    <property type="match status" value="1"/>
</dbReference>
<keyword evidence="3" id="KW-1185">Reference proteome</keyword>
<accession>A0ABX8QUF0</accession>
<dbReference type="PANTHER" id="PTHR45527">
    <property type="entry name" value="NONRIBOSOMAL PEPTIDE SYNTHETASE"/>
    <property type="match status" value="1"/>
</dbReference>
<dbReference type="RefSeq" id="WP_231335597.1">
    <property type="nucleotide sequence ID" value="NZ_CP059572.1"/>
</dbReference>
<evidence type="ECO:0000259" key="1">
    <source>
        <dbReference type="Pfam" id="PF00668"/>
    </source>
</evidence>
<organism evidence="2 3">
    <name type="scientific">Actinomadura graeca</name>
    <dbReference type="NCBI Taxonomy" id="2750812"/>
    <lineage>
        <taxon>Bacteria</taxon>
        <taxon>Bacillati</taxon>
        <taxon>Actinomycetota</taxon>
        <taxon>Actinomycetes</taxon>
        <taxon>Streptosporangiales</taxon>
        <taxon>Thermomonosporaceae</taxon>
        <taxon>Actinomadura</taxon>
    </lineage>
</organism>
<evidence type="ECO:0000313" key="2">
    <source>
        <dbReference type="EMBL" id="QXJ22367.1"/>
    </source>
</evidence>
<evidence type="ECO:0000313" key="3">
    <source>
        <dbReference type="Proteomes" id="UP001049518"/>
    </source>
</evidence>
<dbReference type="SUPFAM" id="SSF52777">
    <property type="entry name" value="CoA-dependent acyltransferases"/>
    <property type="match status" value="2"/>
</dbReference>
<dbReference type="Proteomes" id="UP001049518">
    <property type="component" value="Chromosome"/>
</dbReference>
<dbReference type="InterPro" id="IPR023213">
    <property type="entry name" value="CAT-like_dom_sf"/>
</dbReference>
<dbReference type="Gene3D" id="3.30.559.30">
    <property type="entry name" value="Nonribosomal peptide synthetase, condensation domain"/>
    <property type="match status" value="1"/>
</dbReference>
<proteinExistence type="predicted"/>
<reference evidence="2" key="1">
    <citation type="submission" date="2020-07" db="EMBL/GenBank/DDBJ databases">
        <authorList>
            <person name="Tarantini F.S."/>
            <person name="Hong K.W."/>
            <person name="Chan K.G."/>
        </authorList>
    </citation>
    <scope>NUCLEOTIDE SEQUENCE</scope>
    <source>
        <strain evidence="2">32-07</strain>
    </source>
</reference>
<feature type="domain" description="Condensation" evidence="1">
    <location>
        <begin position="56"/>
        <end position="337"/>
    </location>
</feature>
<dbReference type="Pfam" id="PF00668">
    <property type="entry name" value="Condensation"/>
    <property type="match status" value="1"/>
</dbReference>
<dbReference type="Gene3D" id="3.30.559.10">
    <property type="entry name" value="Chloramphenicol acetyltransferase-like domain"/>
    <property type="match status" value="1"/>
</dbReference>
<name>A0ABX8QUF0_9ACTN</name>
<dbReference type="InterPro" id="IPR001242">
    <property type="entry name" value="Condensation_dom"/>
</dbReference>
<gene>
    <name evidence="2" type="ORF">AGRA3207_003356</name>
</gene>
<dbReference type="EMBL" id="CP059572">
    <property type="protein sequence ID" value="QXJ22367.1"/>
    <property type="molecule type" value="Genomic_DNA"/>
</dbReference>
<protein>
    <recommendedName>
        <fullName evidence="1">Condensation domain-containing protein</fullName>
    </recommendedName>
</protein>
<sequence>MSEITRHRVPFHGSRAVTGPLTWGQLEMWDEAVIGQEGVPTFANMINGGPLPPGTTVEAVLAALGRLIERHESLRTRYRAGASGEPVQEVVRSGEAEFEVVAIAPDASAAEITGSWWPYLDRPYDLADGLPFRARIGTVEGEPVSILFGMSHLSSDFLGASVLYGELAALLDGQEPAGPALQPVDLAEEEGSAQGRRVLERALGHWRAELSKAPSKMFGGPGGAPEEPRYWRGGIRSQTASRMLVKAAERTGIGTSYILLAAMAVLVGRLTGRDRCSVRAVASNRGRPGFRRAVGNLSQETPLVVDLGAGTFQEVLEGARVASLNAVRHGRYDPRRIAPIIEAHDVELDVCFNDLWTPAHGPVGSDQVPPALTSFEWEEKVDRATVSFFLEAFTVPDDPAAIRLSLFADTAHLPPDGIRAYLDALERLLAVLAERDVRLDEIALGALDPAAAGPGAVWPLPHPVA</sequence>